<keyword evidence="2 5" id="KW-0560">Oxidoreductase</keyword>
<feature type="region of interest" description="Disordered" evidence="6">
    <location>
        <begin position="611"/>
        <end position="635"/>
    </location>
</feature>
<dbReference type="OrthoDB" id="10256198at2759"/>
<feature type="region of interest" description="Disordered" evidence="6">
    <location>
        <begin position="139"/>
        <end position="248"/>
    </location>
</feature>
<keyword evidence="4 5" id="KW-0670">Pyruvate</keyword>
<feature type="compositionally biased region" description="Low complexity" evidence="6">
    <location>
        <begin position="196"/>
        <end position="205"/>
    </location>
</feature>
<dbReference type="Pfam" id="PF00676">
    <property type="entry name" value="E1_dh"/>
    <property type="match status" value="1"/>
</dbReference>
<dbReference type="InterPro" id="IPR050642">
    <property type="entry name" value="PDH_E1_Alpha_Subunit"/>
</dbReference>
<dbReference type="InterPro" id="IPR017597">
    <property type="entry name" value="Pyrv_DH_E1_asu_subgrp-y"/>
</dbReference>
<evidence type="ECO:0000259" key="7">
    <source>
        <dbReference type="Pfam" id="PF00676"/>
    </source>
</evidence>
<dbReference type="CDD" id="cd02000">
    <property type="entry name" value="TPP_E1_PDC_ADC_BCADC"/>
    <property type="match status" value="1"/>
</dbReference>
<protein>
    <recommendedName>
        <fullName evidence="5">Pyruvate dehydrogenase E1 component subunit alpha</fullName>
        <ecNumber evidence="5">1.2.4.1</ecNumber>
    </recommendedName>
</protein>
<dbReference type="PANTHER" id="PTHR11516">
    <property type="entry name" value="PYRUVATE DEHYDROGENASE E1 COMPONENT, ALPHA SUBUNIT BACTERIAL AND ORGANELLAR"/>
    <property type="match status" value="1"/>
</dbReference>
<gene>
    <name evidence="8" type="ORF">TGFOU_245670</name>
</gene>
<dbReference type="VEuPathDB" id="ToxoDB:TGFOU_245670"/>
<dbReference type="PANTHER" id="PTHR11516:SF60">
    <property type="entry name" value="PYRUVATE DEHYDROGENASE E1 COMPONENT SUBUNIT ALPHA"/>
    <property type="match status" value="1"/>
</dbReference>
<proteinExistence type="predicted"/>
<comment type="catalytic activity">
    <reaction evidence="5">
        <text>N(6)-[(R)-lipoyl]-L-lysyl-[protein] + pyruvate + H(+) = N(6)-[(R)-S(8)-acetyldihydrolipoyl]-L-lysyl-[protein] + CO2</text>
        <dbReference type="Rhea" id="RHEA:19189"/>
        <dbReference type="Rhea" id="RHEA-COMP:10474"/>
        <dbReference type="Rhea" id="RHEA-COMP:10478"/>
        <dbReference type="ChEBI" id="CHEBI:15361"/>
        <dbReference type="ChEBI" id="CHEBI:15378"/>
        <dbReference type="ChEBI" id="CHEBI:16526"/>
        <dbReference type="ChEBI" id="CHEBI:83099"/>
        <dbReference type="ChEBI" id="CHEBI:83111"/>
        <dbReference type="EC" id="1.2.4.1"/>
    </reaction>
</comment>
<keyword evidence="3 5" id="KW-0786">Thiamine pyrophosphate</keyword>
<dbReference type="InterPro" id="IPR001017">
    <property type="entry name" value="DH_E1"/>
</dbReference>
<dbReference type="EC" id="1.2.4.1" evidence="5"/>
<evidence type="ECO:0000313" key="8">
    <source>
        <dbReference type="EMBL" id="KFG33933.1"/>
    </source>
</evidence>
<comment type="cofactor">
    <cofactor evidence="1 5">
        <name>thiamine diphosphate</name>
        <dbReference type="ChEBI" id="CHEBI:58937"/>
    </cofactor>
</comment>
<accession>A0A086JP65</accession>
<feature type="compositionally biased region" description="Polar residues" evidence="6">
    <location>
        <begin position="139"/>
        <end position="148"/>
    </location>
</feature>
<dbReference type="Gene3D" id="3.40.50.970">
    <property type="match status" value="1"/>
</dbReference>
<evidence type="ECO:0000256" key="3">
    <source>
        <dbReference type="ARBA" id="ARBA00023052"/>
    </source>
</evidence>
<evidence type="ECO:0000313" key="9">
    <source>
        <dbReference type="Proteomes" id="UP000028838"/>
    </source>
</evidence>
<comment type="function">
    <text evidence="5">The pyruvate dehydrogenase complex catalyzes the overall conversion of pyruvate to acetyl-CoA and CO(2).</text>
</comment>
<sequence>MGASRVSPFLSRETGVSATSELSSLCRVASCRLLPSACRFKLIVLLLALVASPVLRDSRFVGITLASALNPSSAPSSLPTVFSSAPTNSLPQTPVGPHVARVRLSPRIPVPLQTLSSPSNGISAAFVAPVTLAGSTSPAPSFSLSTSFPEPDGARTSPRTRETARHSVPSSELAAVARPSSAHLSGVHPPAISPLSRGGTASSASRSHECPSMLGSERRTLAAAAARSGNQTGDFSSPDRSCLSPQQQHRELVSPYVGQMLLEDMLTGRMVEDACARLYYMGKTAGFVHLYTGQEAVSAGVIKLLRPDDAVVSTYRDHVHATSKGVPVREVMAELFGKATGCSRGRGGSMHMFSKKHNMIGGFAFIGEQIPVALGYAFSAAYRRFAMGDKSDSNADQVAVCFLGDGTTNMGQLYEALNIAALSKLPIVFVVENNNWAIGMAAQRSTATPAVWQRAESFGVAGVEVDGMDVLAVRGAARRAIDRARRGEGPTLIEALTYRFRGHSVADPDEMRAVKQKEAWVVRDPIKSFEEELKRLGYASDETIAATRAKVKAVVDDAVKFAETSPEPDVQECGQFIFAPPYTEAGKPEPLTNEQLHQYAVALKQELDAKARAKAGDKTPQPSVLQSANPPIVID</sequence>
<evidence type="ECO:0000256" key="5">
    <source>
        <dbReference type="RuleBase" id="RU361139"/>
    </source>
</evidence>
<comment type="caution">
    <text evidence="8">The sequence shown here is derived from an EMBL/GenBank/DDBJ whole genome shotgun (WGS) entry which is preliminary data.</text>
</comment>
<dbReference type="Proteomes" id="UP000028838">
    <property type="component" value="Unassembled WGS sequence"/>
</dbReference>
<organism evidence="8 9">
    <name type="scientific">Toxoplasma gondii FOU</name>
    <dbReference type="NCBI Taxonomy" id="943167"/>
    <lineage>
        <taxon>Eukaryota</taxon>
        <taxon>Sar</taxon>
        <taxon>Alveolata</taxon>
        <taxon>Apicomplexa</taxon>
        <taxon>Conoidasida</taxon>
        <taxon>Coccidia</taxon>
        <taxon>Eucoccidiorida</taxon>
        <taxon>Eimeriorina</taxon>
        <taxon>Sarcocystidae</taxon>
        <taxon>Toxoplasma</taxon>
    </lineage>
</organism>
<dbReference type="InterPro" id="IPR029061">
    <property type="entry name" value="THDP-binding"/>
</dbReference>
<feature type="domain" description="Dehydrogenase E1 component" evidence="7">
    <location>
        <begin position="264"/>
        <end position="570"/>
    </location>
</feature>
<feature type="compositionally biased region" description="Polar residues" evidence="6">
    <location>
        <begin position="228"/>
        <end position="247"/>
    </location>
</feature>
<feature type="compositionally biased region" description="Polar residues" evidence="6">
    <location>
        <begin position="620"/>
        <end position="629"/>
    </location>
</feature>
<dbReference type="NCBIfam" id="TIGR03182">
    <property type="entry name" value="PDH_E1_alph_y"/>
    <property type="match status" value="1"/>
</dbReference>
<dbReference type="EMBL" id="AEYH02002857">
    <property type="protein sequence ID" value="KFG33933.1"/>
    <property type="molecule type" value="Genomic_DNA"/>
</dbReference>
<name>A0A086JP65_TOXGO</name>
<evidence type="ECO:0000256" key="6">
    <source>
        <dbReference type="SAM" id="MobiDB-lite"/>
    </source>
</evidence>
<dbReference type="GO" id="GO:0004739">
    <property type="term" value="F:pyruvate dehydrogenase (acetyl-transferring) activity"/>
    <property type="evidence" value="ECO:0007669"/>
    <property type="project" value="UniProtKB-UniRule"/>
</dbReference>
<dbReference type="SUPFAM" id="SSF52518">
    <property type="entry name" value="Thiamin diphosphate-binding fold (THDP-binding)"/>
    <property type="match status" value="1"/>
</dbReference>
<evidence type="ECO:0000256" key="1">
    <source>
        <dbReference type="ARBA" id="ARBA00001964"/>
    </source>
</evidence>
<dbReference type="GO" id="GO:0006086">
    <property type="term" value="P:pyruvate decarboxylation to acetyl-CoA"/>
    <property type="evidence" value="ECO:0007669"/>
    <property type="project" value="InterPro"/>
</dbReference>
<evidence type="ECO:0000256" key="4">
    <source>
        <dbReference type="ARBA" id="ARBA00023317"/>
    </source>
</evidence>
<reference evidence="8 9" key="1">
    <citation type="submission" date="2014-07" db="EMBL/GenBank/DDBJ databases">
        <authorList>
            <person name="Sibley D."/>
            <person name="Venepally P."/>
            <person name="Karamycheva S."/>
            <person name="Hadjithomas M."/>
            <person name="Khan A."/>
            <person name="Brunk B."/>
            <person name="Roos D."/>
            <person name="Caler E."/>
            <person name="Lorenzi H."/>
        </authorList>
    </citation>
    <scope>NUCLEOTIDE SEQUENCE [LARGE SCALE GENOMIC DNA]</scope>
    <source>
        <strain evidence="8 9">FOU</strain>
    </source>
</reference>
<evidence type="ECO:0000256" key="2">
    <source>
        <dbReference type="ARBA" id="ARBA00023002"/>
    </source>
</evidence>
<dbReference type="AlphaFoldDB" id="A0A086JP65"/>